<dbReference type="Gene3D" id="3.10.450.50">
    <property type="match status" value="1"/>
</dbReference>
<dbReference type="Pfam" id="PF12680">
    <property type="entry name" value="SnoaL_2"/>
    <property type="match status" value="1"/>
</dbReference>
<dbReference type="InterPro" id="IPR032710">
    <property type="entry name" value="NTF2-like_dom_sf"/>
</dbReference>
<evidence type="ECO:0000313" key="2">
    <source>
        <dbReference type="EMBL" id="MCP9275117.1"/>
    </source>
</evidence>
<dbReference type="Proteomes" id="UP001651690">
    <property type="component" value="Unassembled WGS sequence"/>
</dbReference>
<accession>A0ABT1M9Q2</accession>
<dbReference type="RefSeq" id="WP_255062864.1">
    <property type="nucleotide sequence ID" value="NZ_JANDBD010000010.1"/>
</dbReference>
<name>A0ABT1M9Q2_9MYCO</name>
<reference evidence="2 3" key="1">
    <citation type="submission" date="2022-06" db="EMBL/GenBank/DDBJ databases">
        <title>Mycolicibacterium sp. CAU 1645 isolated from seawater.</title>
        <authorList>
            <person name="Kim W."/>
        </authorList>
    </citation>
    <scope>NUCLEOTIDE SEQUENCE [LARGE SCALE GENOMIC DNA]</scope>
    <source>
        <strain evidence="2 3">CAU 1645</strain>
    </source>
</reference>
<comment type="caution">
    <text evidence="2">The sequence shown here is derived from an EMBL/GenBank/DDBJ whole genome shotgun (WGS) entry which is preliminary data.</text>
</comment>
<proteinExistence type="predicted"/>
<dbReference type="EMBL" id="JANDBD010000010">
    <property type="protein sequence ID" value="MCP9275117.1"/>
    <property type="molecule type" value="Genomic_DNA"/>
</dbReference>
<gene>
    <name evidence="2" type="ORF">NM203_23275</name>
</gene>
<sequence length="131" mass="14191">MSTQKDVVRRYTDGFRTGDLAAIVSCLAPDVVWALHGEKTLVGRDAFAAEADTGGGPAPDLHLDRLIEEGDTVAVVGHGSVALVDGPVDFVYSEVFTFTDGLVSRLDTFHVWRSVSRSSRPTCRVGRRTTR</sequence>
<keyword evidence="3" id="KW-1185">Reference proteome</keyword>
<feature type="domain" description="SnoaL-like" evidence="1">
    <location>
        <begin position="8"/>
        <end position="105"/>
    </location>
</feature>
<evidence type="ECO:0000313" key="3">
    <source>
        <dbReference type="Proteomes" id="UP001651690"/>
    </source>
</evidence>
<organism evidence="2 3">
    <name type="scientific">Mycolicibacterium arenosum</name>
    <dbReference type="NCBI Taxonomy" id="2952157"/>
    <lineage>
        <taxon>Bacteria</taxon>
        <taxon>Bacillati</taxon>
        <taxon>Actinomycetota</taxon>
        <taxon>Actinomycetes</taxon>
        <taxon>Mycobacteriales</taxon>
        <taxon>Mycobacteriaceae</taxon>
        <taxon>Mycolicibacterium</taxon>
    </lineage>
</organism>
<protein>
    <submittedName>
        <fullName evidence="2">Nuclear transport factor 2 family protein</fullName>
    </submittedName>
</protein>
<evidence type="ECO:0000259" key="1">
    <source>
        <dbReference type="Pfam" id="PF12680"/>
    </source>
</evidence>
<dbReference type="InterPro" id="IPR037401">
    <property type="entry name" value="SnoaL-like"/>
</dbReference>
<dbReference type="SUPFAM" id="SSF54427">
    <property type="entry name" value="NTF2-like"/>
    <property type="match status" value="1"/>
</dbReference>